<protein>
    <submittedName>
        <fullName evidence="2">6412_t:CDS:1</fullName>
    </submittedName>
</protein>
<evidence type="ECO:0000313" key="2">
    <source>
        <dbReference type="EMBL" id="CAG8673740.1"/>
    </source>
</evidence>
<evidence type="ECO:0000259" key="1">
    <source>
        <dbReference type="PROSITE" id="PS50053"/>
    </source>
</evidence>
<reference evidence="2" key="1">
    <citation type="submission" date="2021-06" db="EMBL/GenBank/DDBJ databases">
        <authorList>
            <person name="Kallberg Y."/>
            <person name="Tangrot J."/>
            <person name="Rosling A."/>
        </authorList>
    </citation>
    <scope>NUCLEOTIDE SEQUENCE</scope>
    <source>
        <strain evidence="2">IA702</strain>
    </source>
</reference>
<name>A0A9N9HGH9_9GLOM</name>
<sequence>GISSGIPLGTIFVKTLTGKTITLTVDSSDTVGNVKQKILDKEGIPLDQQRLIFAGRQLEDGYTLSDYNIQNNSTLHLVIRLRYNPVPYTNTYSENMGMHINVYTLTGKRLIIEVESTDTIDNVKQKIQDREGIPPDQQRLVFAGKQLEDGRVLADYGILKGSVLHLVLRLRGGMLQETSGRKEFDALPPLTPYMQTREELLQCGVHV</sequence>
<evidence type="ECO:0000313" key="3">
    <source>
        <dbReference type="Proteomes" id="UP000789572"/>
    </source>
</evidence>
<dbReference type="InterPro" id="IPR019954">
    <property type="entry name" value="Ubiquitin_CS"/>
</dbReference>
<dbReference type="Gene3D" id="3.10.20.90">
    <property type="entry name" value="Phosphatidylinositol 3-kinase Catalytic Subunit, Chain A, domain 1"/>
    <property type="match status" value="2"/>
</dbReference>
<comment type="caution">
    <text evidence="2">The sequence shown here is derived from an EMBL/GenBank/DDBJ whole genome shotgun (WGS) entry which is preliminary data.</text>
</comment>
<accession>A0A9N9HGH9</accession>
<dbReference type="Pfam" id="PF00240">
    <property type="entry name" value="ubiquitin"/>
    <property type="match status" value="2"/>
</dbReference>
<dbReference type="Proteomes" id="UP000789572">
    <property type="component" value="Unassembled WGS sequence"/>
</dbReference>
<dbReference type="PROSITE" id="PS50053">
    <property type="entry name" value="UBIQUITIN_2"/>
    <property type="match status" value="2"/>
</dbReference>
<dbReference type="InterPro" id="IPR029071">
    <property type="entry name" value="Ubiquitin-like_domsf"/>
</dbReference>
<dbReference type="OrthoDB" id="428577at2759"/>
<dbReference type="PROSITE" id="PS00299">
    <property type="entry name" value="UBIQUITIN_1"/>
    <property type="match status" value="2"/>
</dbReference>
<dbReference type="InterPro" id="IPR019956">
    <property type="entry name" value="Ubiquitin_dom"/>
</dbReference>
<feature type="domain" description="Ubiquitin-like" evidence="1">
    <location>
        <begin position="9"/>
        <end position="84"/>
    </location>
</feature>
<dbReference type="FunFam" id="3.10.20.90:FF:000006">
    <property type="entry name" value="Polyubiquitin 10"/>
    <property type="match status" value="1"/>
</dbReference>
<keyword evidence="3" id="KW-1185">Reference proteome</keyword>
<feature type="domain" description="Ubiquitin-like" evidence="1">
    <location>
        <begin position="98"/>
        <end position="173"/>
    </location>
</feature>
<gene>
    <name evidence="2" type="ORF">POCULU_LOCUS11115</name>
</gene>
<dbReference type="InterPro" id="IPR050158">
    <property type="entry name" value="Ubiquitin_ubiquitin-like"/>
</dbReference>
<dbReference type="AlphaFoldDB" id="A0A9N9HGH9"/>
<dbReference type="SUPFAM" id="SSF54236">
    <property type="entry name" value="Ubiquitin-like"/>
    <property type="match status" value="2"/>
</dbReference>
<dbReference type="EMBL" id="CAJVPJ010007150">
    <property type="protein sequence ID" value="CAG8673740.1"/>
    <property type="molecule type" value="Genomic_DNA"/>
</dbReference>
<proteinExistence type="predicted"/>
<dbReference type="PANTHER" id="PTHR10666">
    <property type="entry name" value="UBIQUITIN"/>
    <property type="match status" value="1"/>
</dbReference>
<dbReference type="InterPro" id="IPR000626">
    <property type="entry name" value="Ubiquitin-like_dom"/>
</dbReference>
<organism evidence="2 3">
    <name type="scientific">Paraglomus occultum</name>
    <dbReference type="NCBI Taxonomy" id="144539"/>
    <lineage>
        <taxon>Eukaryota</taxon>
        <taxon>Fungi</taxon>
        <taxon>Fungi incertae sedis</taxon>
        <taxon>Mucoromycota</taxon>
        <taxon>Glomeromycotina</taxon>
        <taxon>Glomeromycetes</taxon>
        <taxon>Paraglomerales</taxon>
        <taxon>Paraglomeraceae</taxon>
        <taxon>Paraglomus</taxon>
    </lineage>
</organism>
<feature type="non-terminal residue" evidence="2">
    <location>
        <position position="1"/>
    </location>
</feature>
<dbReference type="SMART" id="SM00213">
    <property type="entry name" value="UBQ"/>
    <property type="match status" value="2"/>
</dbReference>
<dbReference type="PRINTS" id="PR00348">
    <property type="entry name" value="UBIQUITIN"/>
</dbReference>
<dbReference type="FunFam" id="3.10.20.90:FF:000160">
    <property type="entry name" value="Polyubiquitin-C"/>
    <property type="match status" value="1"/>
</dbReference>
<feature type="non-terminal residue" evidence="2">
    <location>
        <position position="207"/>
    </location>
</feature>